<dbReference type="InterPro" id="IPR011335">
    <property type="entry name" value="Restrct_endonuc-II-like"/>
</dbReference>
<dbReference type="SUPFAM" id="SSF52980">
    <property type="entry name" value="Restriction endonuclease-like"/>
    <property type="match status" value="1"/>
</dbReference>
<dbReference type="CDD" id="cd06260">
    <property type="entry name" value="DUF820-like"/>
    <property type="match status" value="1"/>
</dbReference>
<comment type="caution">
    <text evidence="2">The sequence shown here is derived from an EMBL/GenBank/DDBJ whole genome shotgun (WGS) entry which is preliminary data.</text>
</comment>
<feature type="domain" description="Putative restriction endonuclease" evidence="1">
    <location>
        <begin position="3"/>
        <end position="169"/>
    </location>
</feature>
<evidence type="ECO:0000259" key="1">
    <source>
        <dbReference type="Pfam" id="PF05685"/>
    </source>
</evidence>
<proteinExistence type="predicted"/>
<dbReference type="InterPro" id="IPR012296">
    <property type="entry name" value="Nuclease_put_TT1808"/>
</dbReference>
<keyword evidence="2" id="KW-0255">Endonuclease</keyword>
<dbReference type="EMBL" id="JBELQD010000062">
    <property type="protein sequence ID" value="MER2291866.1"/>
    <property type="molecule type" value="Genomic_DNA"/>
</dbReference>
<sequence>MTVDEFLVWAEGQPGRYELVEGQVVAMSPERVRHAEVKASAYLALRSALNRTQFPCRALPDGMSVRIDDTTVFEPDALVYCGARADPDATEIPNPVIVVEVLSPSTVAVDSGRKLSGYFSVASVAHYLMIDPVKRLVIHHARGTEGLIETRIASEGQLALTPPGLSLSVAELFADLPPPADPAA</sequence>
<keyword evidence="2" id="KW-0540">Nuclease</keyword>
<dbReference type="Proteomes" id="UP001432995">
    <property type="component" value="Unassembled WGS sequence"/>
</dbReference>
<name>A0ABV1RAZ8_9HYPH</name>
<organism evidence="2 3">
    <name type="scientific">Methylobacterium brachiatum</name>
    <dbReference type="NCBI Taxonomy" id="269660"/>
    <lineage>
        <taxon>Bacteria</taxon>
        <taxon>Pseudomonadati</taxon>
        <taxon>Pseudomonadota</taxon>
        <taxon>Alphaproteobacteria</taxon>
        <taxon>Hyphomicrobiales</taxon>
        <taxon>Methylobacteriaceae</taxon>
        <taxon>Methylobacterium</taxon>
    </lineage>
</organism>
<dbReference type="Pfam" id="PF05685">
    <property type="entry name" value="Uma2"/>
    <property type="match status" value="1"/>
</dbReference>
<dbReference type="PANTHER" id="PTHR36558">
    <property type="entry name" value="GLR1098 PROTEIN"/>
    <property type="match status" value="1"/>
</dbReference>
<dbReference type="InterPro" id="IPR008538">
    <property type="entry name" value="Uma2"/>
</dbReference>
<gene>
    <name evidence="2" type="ORF">ABS770_26780</name>
</gene>
<evidence type="ECO:0000313" key="3">
    <source>
        <dbReference type="Proteomes" id="UP001432995"/>
    </source>
</evidence>
<keyword evidence="3" id="KW-1185">Reference proteome</keyword>
<dbReference type="Gene3D" id="3.90.1570.10">
    <property type="entry name" value="tt1808, chain A"/>
    <property type="match status" value="1"/>
</dbReference>
<dbReference type="GO" id="GO:0004519">
    <property type="term" value="F:endonuclease activity"/>
    <property type="evidence" value="ECO:0007669"/>
    <property type="project" value="UniProtKB-KW"/>
</dbReference>
<reference evidence="2" key="1">
    <citation type="submission" date="2024-06" db="EMBL/GenBank/DDBJ databases">
        <authorList>
            <person name="Campbell A.G."/>
        </authorList>
    </citation>
    <scope>NUCLEOTIDE SEQUENCE</scope>
    <source>
        <strain evidence="2">EM17</strain>
    </source>
</reference>
<dbReference type="RefSeq" id="WP_350379245.1">
    <property type="nucleotide sequence ID" value="NZ_JBELQD010000062.1"/>
</dbReference>
<evidence type="ECO:0000313" key="2">
    <source>
        <dbReference type="EMBL" id="MER2291866.1"/>
    </source>
</evidence>
<protein>
    <submittedName>
        <fullName evidence="2">Uma2 family endonuclease</fullName>
    </submittedName>
</protein>
<keyword evidence="2" id="KW-0378">Hydrolase</keyword>
<accession>A0ABV1RAZ8</accession>
<dbReference type="PANTHER" id="PTHR36558:SF1">
    <property type="entry name" value="RESTRICTION ENDONUCLEASE DOMAIN-CONTAINING PROTEIN-RELATED"/>
    <property type="match status" value="1"/>
</dbReference>